<protein>
    <submittedName>
        <fullName evidence="1">Uncharacterized protein</fullName>
    </submittedName>
</protein>
<name>A0A7G9V1M9_9CAUD</name>
<dbReference type="Proteomes" id="UP000516110">
    <property type="component" value="Segment"/>
</dbReference>
<sequence length="62" mass="7243">MGHTNQKRGYKMKAWNVYRICGVVGVWVDTVYFQPDMEASDVHASIEDDYDYPVRIKPDCED</sequence>
<reference evidence="1 2" key="1">
    <citation type="submission" date="2020-06" db="EMBL/GenBank/DDBJ databases">
        <title>Characterization of Pseudomonas phiPsa374-like phages.</title>
        <authorList>
            <person name="Warring S."/>
            <person name="Malone L.M."/>
            <person name="Easingwood R.A."/>
            <person name="Rigano L."/>
            <person name="Frampton R.A."/>
            <person name="Lopez Acedo E."/>
            <person name="Templeton M.D."/>
            <person name="Kleffmann T."/>
            <person name="Bostina M."/>
            <person name="Fineran P.C."/>
        </authorList>
    </citation>
    <scope>NUCLEOTIDE SEQUENCE [LARGE SCALE GENOMIC DNA]</scope>
</reference>
<evidence type="ECO:0000313" key="1">
    <source>
        <dbReference type="EMBL" id="QNO00185.1"/>
    </source>
</evidence>
<evidence type="ECO:0000313" key="2">
    <source>
        <dbReference type="Proteomes" id="UP000516110"/>
    </source>
</evidence>
<keyword evidence="2" id="KW-1185">Reference proteome</keyword>
<proteinExistence type="predicted"/>
<gene>
    <name evidence="1" type="ORF">phiPsa300_160</name>
</gene>
<organism evidence="1 2">
    <name type="scientific">Pseudomonas phage phiPsa300</name>
    <dbReference type="NCBI Taxonomy" id="1460362"/>
    <lineage>
        <taxon>Viruses</taxon>
        <taxon>Duplodnaviria</taxon>
        <taxon>Heunggongvirae</taxon>
        <taxon>Uroviricota</taxon>
        <taxon>Caudoviricetes</taxon>
        <taxon>Vandenendeviridae</taxon>
        <taxon>Gorskivirinae</taxon>
        <taxon>Otagovirus</taxon>
        <taxon>Otagovirus psa300</taxon>
    </lineage>
</organism>
<accession>A0A7G9V1M9</accession>
<dbReference type="EMBL" id="MT670418">
    <property type="protein sequence ID" value="QNO00185.1"/>
    <property type="molecule type" value="Genomic_DNA"/>
</dbReference>